<gene>
    <name evidence="8" type="ORF">KSP39_PZI011089</name>
</gene>
<dbReference type="NCBIfam" id="TIGR02432">
    <property type="entry name" value="lysidine_TilS_N"/>
    <property type="match status" value="1"/>
</dbReference>
<evidence type="ECO:0000259" key="7">
    <source>
        <dbReference type="Pfam" id="PF01171"/>
    </source>
</evidence>
<accession>A0AAP0BHK2</accession>
<comment type="caution">
    <text evidence="8">The sequence shown here is derived from an EMBL/GenBank/DDBJ whole genome shotgun (WGS) entry which is preliminary data.</text>
</comment>
<dbReference type="GO" id="GO:0005524">
    <property type="term" value="F:ATP binding"/>
    <property type="evidence" value="ECO:0007669"/>
    <property type="project" value="UniProtKB-KW"/>
</dbReference>
<dbReference type="SUPFAM" id="SSF52402">
    <property type="entry name" value="Adenine nucleotide alpha hydrolases-like"/>
    <property type="match status" value="1"/>
</dbReference>
<dbReference type="PANTHER" id="PTHR43033:SF5">
    <property type="entry name" value="TRNA(ILE)-LYSIDINE SYNTHETASE"/>
    <property type="match status" value="1"/>
</dbReference>
<keyword evidence="9" id="KW-1185">Reference proteome</keyword>
<evidence type="ECO:0000256" key="1">
    <source>
        <dbReference type="ARBA" id="ARBA00013267"/>
    </source>
</evidence>
<keyword evidence="4" id="KW-0547">Nucleotide-binding</keyword>
<comment type="catalytic activity">
    <reaction evidence="6">
        <text>cytidine(34) in tRNA(Ile2) + L-lysine + ATP = lysidine(34) in tRNA(Ile2) + AMP + diphosphate + H(+)</text>
        <dbReference type="Rhea" id="RHEA:43744"/>
        <dbReference type="Rhea" id="RHEA-COMP:10625"/>
        <dbReference type="Rhea" id="RHEA-COMP:10670"/>
        <dbReference type="ChEBI" id="CHEBI:15378"/>
        <dbReference type="ChEBI" id="CHEBI:30616"/>
        <dbReference type="ChEBI" id="CHEBI:32551"/>
        <dbReference type="ChEBI" id="CHEBI:33019"/>
        <dbReference type="ChEBI" id="CHEBI:82748"/>
        <dbReference type="ChEBI" id="CHEBI:83665"/>
        <dbReference type="ChEBI" id="CHEBI:456215"/>
        <dbReference type="EC" id="6.3.4.19"/>
    </reaction>
</comment>
<evidence type="ECO:0000256" key="5">
    <source>
        <dbReference type="ARBA" id="ARBA00022840"/>
    </source>
</evidence>
<dbReference type="GO" id="GO:0032267">
    <property type="term" value="F:tRNA(Ile)-lysidine synthase activity"/>
    <property type="evidence" value="ECO:0007669"/>
    <property type="project" value="UniProtKB-EC"/>
</dbReference>
<feature type="domain" description="tRNA(Ile)-lysidine/2-thiocytidine synthase N-terminal" evidence="7">
    <location>
        <begin position="51"/>
        <end position="254"/>
    </location>
</feature>
<dbReference type="InterPro" id="IPR012795">
    <property type="entry name" value="tRNA_Ile_lys_synt_N"/>
</dbReference>
<evidence type="ECO:0000256" key="4">
    <source>
        <dbReference type="ARBA" id="ARBA00022741"/>
    </source>
</evidence>
<dbReference type="GO" id="GO:0008033">
    <property type="term" value="P:tRNA processing"/>
    <property type="evidence" value="ECO:0007669"/>
    <property type="project" value="UniProtKB-KW"/>
</dbReference>
<keyword evidence="3" id="KW-0819">tRNA processing</keyword>
<organism evidence="8 9">
    <name type="scientific">Platanthera zijinensis</name>
    <dbReference type="NCBI Taxonomy" id="2320716"/>
    <lineage>
        <taxon>Eukaryota</taxon>
        <taxon>Viridiplantae</taxon>
        <taxon>Streptophyta</taxon>
        <taxon>Embryophyta</taxon>
        <taxon>Tracheophyta</taxon>
        <taxon>Spermatophyta</taxon>
        <taxon>Magnoliopsida</taxon>
        <taxon>Liliopsida</taxon>
        <taxon>Asparagales</taxon>
        <taxon>Orchidaceae</taxon>
        <taxon>Orchidoideae</taxon>
        <taxon>Orchideae</taxon>
        <taxon>Orchidinae</taxon>
        <taxon>Platanthera</taxon>
    </lineage>
</organism>
<dbReference type="InterPro" id="IPR014729">
    <property type="entry name" value="Rossmann-like_a/b/a_fold"/>
</dbReference>
<dbReference type="InterPro" id="IPR012094">
    <property type="entry name" value="tRNA_Ile_lys_synt"/>
</dbReference>
<dbReference type="CDD" id="cd01992">
    <property type="entry name" value="TilS_N"/>
    <property type="match status" value="1"/>
</dbReference>
<sequence length="666" mass="74424">MLSSLRSPIVCPLLASLRHYRCKCSVPDISFYSESFARRMALAGIKPHHNVAIGVSGGPDSMALCVLTAGWKSDGLVGKGSSSGYIDGLLGIVVDHRLRPESAEEARIVQERVIKMGIRCEISCCNWSEGRPKLGNLQESARDMRYQIFQDVCVEKQIGVLLVAHHADDQAELFILRLSRGSGVCGLAGMAFVSQLFSHANSSWSGPINHGVLLVRPMLEFSKDDMYEICQGGNQMWVEDPTNQSTLFTRNCIRIALSNLPSSFRSEVQALVGTCRLTRLFVENICHQMLEHSVSVMDQGYIIVDLEKLDPSNVDDLCLSNFLVMILQFISQRKRPVRGSAKRLLLEYIRNFPCKKGVPAIEASNCSVFPRVRPKRMSIMVASISAGCYLSPAPRSKGTKVIVCYSPELFVSSKVFSANIYLDGHLSFGADQIIRDAKIQSDKLVAEVSNICFLHAKSSETMLREALQLKLISQSTYASIRLLEIEEREKFCSQNGGPELVYDSVPQAKVSGPSNVQLYPGQSCHFMHRFLVTWKHNDMIEFDHKSEANENKDCQYCGITREHPLMIRHMVDADWLYLAKLTESKAPTYDRNELRTSNYAKSLAREAINNLRQIPAAARRALPVFVDNHNLPVCIPSIGFRCCPWLDIVAEFRPRVPLGGGYSSYL</sequence>
<protein>
    <recommendedName>
        <fullName evidence="1">tRNA(Ile)-lysidine synthetase</fullName>
        <ecNumber evidence="1">6.3.4.19</ecNumber>
    </recommendedName>
</protein>
<keyword evidence="5" id="KW-0067">ATP-binding</keyword>
<dbReference type="EMBL" id="JBBWWQ010000009">
    <property type="protein sequence ID" value="KAK8939082.1"/>
    <property type="molecule type" value="Genomic_DNA"/>
</dbReference>
<proteinExistence type="inferred from homology"/>
<name>A0AAP0BHK2_9ASPA</name>
<keyword evidence="2" id="KW-0436">Ligase</keyword>
<evidence type="ECO:0000313" key="9">
    <source>
        <dbReference type="Proteomes" id="UP001418222"/>
    </source>
</evidence>
<reference evidence="8 9" key="1">
    <citation type="journal article" date="2022" name="Nat. Plants">
        <title>Genomes of leafy and leafless Platanthera orchids illuminate the evolution of mycoheterotrophy.</title>
        <authorList>
            <person name="Li M.H."/>
            <person name="Liu K.W."/>
            <person name="Li Z."/>
            <person name="Lu H.C."/>
            <person name="Ye Q.L."/>
            <person name="Zhang D."/>
            <person name="Wang J.Y."/>
            <person name="Li Y.F."/>
            <person name="Zhong Z.M."/>
            <person name="Liu X."/>
            <person name="Yu X."/>
            <person name="Liu D.K."/>
            <person name="Tu X.D."/>
            <person name="Liu B."/>
            <person name="Hao Y."/>
            <person name="Liao X.Y."/>
            <person name="Jiang Y.T."/>
            <person name="Sun W.H."/>
            <person name="Chen J."/>
            <person name="Chen Y.Q."/>
            <person name="Ai Y."/>
            <person name="Zhai J.W."/>
            <person name="Wu S.S."/>
            <person name="Zhou Z."/>
            <person name="Hsiao Y.Y."/>
            <person name="Wu W.L."/>
            <person name="Chen Y.Y."/>
            <person name="Lin Y.F."/>
            <person name="Hsu J.L."/>
            <person name="Li C.Y."/>
            <person name="Wang Z.W."/>
            <person name="Zhao X."/>
            <person name="Zhong W.Y."/>
            <person name="Ma X.K."/>
            <person name="Ma L."/>
            <person name="Huang J."/>
            <person name="Chen G.Z."/>
            <person name="Huang M.Z."/>
            <person name="Huang L."/>
            <person name="Peng D.H."/>
            <person name="Luo Y.B."/>
            <person name="Zou S.Q."/>
            <person name="Chen S.P."/>
            <person name="Lan S."/>
            <person name="Tsai W.C."/>
            <person name="Van de Peer Y."/>
            <person name="Liu Z.J."/>
        </authorList>
    </citation>
    <scope>NUCLEOTIDE SEQUENCE [LARGE SCALE GENOMIC DNA]</scope>
    <source>
        <strain evidence="8">Lor287</strain>
    </source>
</reference>
<dbReference type="HAMAP" id="MF_01161">
    <property type="entry name" value="tRNA_Ile_lys_synt"/>
    <property type="match status" value="1"/>
</dbReference>
<dbReference type="Pfam" id="PF01171">
    <property type="entry name" value="ATP_bind_3"/>
    <property type="match status" value="1"/>
</dbReference>
<dbReference type="Gene3D" id="3.40.50.620">
    <property type="entry name" value="HUPs"/>
    <property type="match status" value="1"/>
</dbReference>
<evidence type="ECO:0000256" key="2">
    <source>
        <dbReference type="ARBA" id="ARBA00022598"/>
    </source>
</evidence>
<dbReference type="EC" id="6.3.4.19" evidence="1"/>
<dbReference type="Proteomes" id="UP001418222">
    <property type="component" value="Unassembled WGS sequence"/>
</dbReference>
<dbReference type="AlphaFoldDB" id="A0AAP0BHK2"/>
<dbReference type="InterPro" id="IPR011063">
    <property type="entry name" value="TilS/TtcA_N"/>
</dbReference>
<evidence type="ECO:0000256" key="3">
    <source>
        <dbReference type="ARBA" id="ARBA00022694"/>
    </source>
</evidence>
<dbReference type="PANTHER" id="PTHR43033">
    <property type="entry name" value="TRNA(ILE)-LYSIDINE SYNTHASE-RELATED"/>
    <property type="match status" value="1"/>
</dbReference>
<evidence type="ECO:0000256" key="6">
    <source>
        <dbReference type="ARBA" id="ARBA00048539"/>
    </source>
</evidence>
<evidence type="ECO:0000313" key="8">
    <source>
        <dbReference type="EMBL" id="KAK8939082.1"/>
    </source>
</evidence>